<keyword evidence="3" id="KW-1185">Reference proteome</keyword>
<comment type="caution">
    <text evidence="2">The sequence shown here is derived from an EMBL/GenBank/DDBJ whole genome shotgun (WGS) entry which is preliminary data.</text>
</comment>
<protein>
    <submittedName>
        <fullName evidence="2">Uncharacterized protein</fullName>
    </submittedName>
</protein>
<sequence>MAQPKSRVPLYLGLGAAAGVGYYLYNAGGSPKVAEKQFESDVSKASAKIKSELPGRGTEIQKDAEKYGSEAGAKVDSLVDKAKADLAKAEGKFDQYRKDASKETLKKIDEVDRKIEEGAAKAKSDIKVAFIVDPIYRSSKVRGSLRAPSLGSFSGQTFNVVSGAFTIPVLSPHSHTNASRNTDDIHAASIWIGIDGYTHRPSMLHAGVDIAATNSLNGNTSISYDTFVELVPGPATYINPSKFDVKGGGTINVEIALSSFDIGSIALSNLATGQKYNVIISAHNNEAVLMGISAEWVVEDFNINGKMAPFLDFGTVEFKNCSVSAGNSSVGLGDADADADVFVLMEMGNRKVEDEMMKILSNITIFDESDVSTDYALVGVKNMTSVMD</sequence>
<dbReference type="InterPro" id="IPR038656">
    <property type="entry name" value="Peptidase_G1_sf"/>
</dbReference>
<dbReference type="Proteomes" id="UP000566819">
    <property type="component" value="Unassembled WGS sequence"/>
</dbReference>
<dbReference type="GO" id="GO:0070007">
    <property type="term" value="F:glutamic-type endopeptidase activity"/>
    <property type="evidence" value="ECO:0007669"/>
    <property type="project" value="InterPro"/>
</dbReference>
<organism evidence="2 3">
    <name type="scientific">Cudoniella acicularis</name>
    <dbReference type="NCBI Taxonomy" id="354080"/>
    <lineage>
        <taxon>Eukaryota</taxon>
        <taxon>Fungi</taxon>
        <taxon>Dikarya</taxon>
        <taxon>Ascomycota</taxon>
        <taxon>Pezizomycotina</taxon>
        <taxon>Leotiomycetes</taxon>
        <taxon>Helotiales</taxon>
        <taxon>Tricladiaceae</taxon>
        <taxon>Cudoniella</taxon>
    </lineage>
</organism>
<dbReference type="InterPro" id="IPR000250">
    <property type="entry name" value="Peptidase_G1"/>
</dbReference>
<dbReference type="AlphaFoldDB" id="A0A8H4RKZ2"/>
<gene>
    <name evidence="2" type="ORF">G7Y89_g7360</name>
</gene>
<accession>A0A8H4RKZ2</accession>
<feature type="active site" description="Proton acceptor" evidence="1">
    <location>
        <position position="299"/>
    </location>
</feature>
<dbReference type="Pfam" id="PF01828">
    <property type="entry name" value="Peptidase_A4"/>
    <property type="match status" value="1"/>
</dbReference>
<reference evidence="2 3" key="1">
    <citation type="submission" date="2020-03" db="EMBL/GenBank/DDBJ databases">
        <title>Draft Genome Sequence of Cudoniella acicularis.</title>
        <authorList>
            <person name="Buettner E."/>
            <person name="Kellner H."/>
        </authorList>
    </citation>
    <scope>NUCLEOTIDE SEQUENCE [LARGE SCALE GENOMIC DNA]</scope>
    <source>
        <strain evidence="2 3">DSM 108380</strain>
    </source>
</reference>
<dbReference type="OrthoDB" id="5355126at2759"/>
<name>A0A8H4RKZ2_9HELO</name>
<evidence type="ECO:0000313" key="2">
    <source>
        <dbReference type="EMBL" id="KAF4630775.1"/>
    </source>
</evidence>
<dbReference type="EMBL" id="JAAMPI010000514">
    <property type="protein sequence ID" value="KAF4630775.1"/>
    <property type="molecule type" value="Genomic_DNA"/>
</dbReference>
<dbReference type="Gene3D" id="2.60.120.700">
    <property type="entry name" value="Peptidase G1"/>
    <property type="match status" value="1"/>
</dbReference>
<evidence type="ECO:0000313" key="3">
    <source>
        <dbReference type="Proteomes" id="UP000566819"/>
    </source>
</evidence>
<dbReference type="PANTHER" id="PTHR37536:SF1">
    <property type="entry name" value="ASPERGILLOPEPSIN, PUTAITVE (AFU_ORTHOLOGUE AFUA_7G01200)"/>
    <property type="match status" value="1"/>
</dbReference>
<dbReference type="GO" id="GO:0006508">
    <property type="term" value="P:proteolysis"/>
    <property type="evidence" value="ECO:0007669"/>
    <property type="project" value="InterPro"/>
</dbReference>
<dbReference type="InterPro" id="IPR013320">
    <property type="entry name" value="ConA-like_dom_sf"/>
</dbReference>
<evidence type="ECO:0000256" key="1">
    <source>
        <dbReference type="PIRSR" id="PIRSR600250-50"/>
    </source>
</evidence>
<dbReference type="SUPFAM" id="SSF49899">
    <property type="entry name" value="Concanavalin A-like lectins/glucanases"/>
    <property type="match status" value="1"/>
</dbReference>
<proteinExistence type="predicted"/>
<dbReference type="PANTHER" id="PTHR37536">
    <property type="entry name" value="PUTATIVE (AFU_ORTHOLOGUE AFUA_3G02970)-RELATED"/>
    <property type="match status" value="1"/>
</dbReference>
<dbReference type="CDD" id="cd13426">
    <property type="entry name" value="Peptidase_G1"/>
    <property type="match status" value="1"/>
</dbReference>